<feature type="region of interest" description="Disordered" evidence="1">
    <location>
        <begin position="628"/>
        <end position="706"/>
    </location>
</feature>
<comment type="caution">
    <text evidence="2">The sequence shown here is derived from an EMBL/GenBank/DDBJ whole genome shotgun (WGS) entry which is preliminary data.</text>
</comment>
<name>A0A9P7G676_9AGAR</name>
<dbReference type="OrthoDB" id="2420608at2759"/>
<feature type="compositionally biased region" description="Polar residues" evidence="1">
    <location>
        <begin position="39"/>
        <end position="69"/>
    </location>
</feature>
<evidence type="ECO:0000313" key="2">
    <source>
        <dbReference type="EMBL" id="KAG5641545.1"/>
    </source>
</evidence>
<feature type="compositionally biased region" description="Basic and acidic residues" evidence="1">
    <location>
        <begin position="509"/>
        <end position="518"/>
    </location>
</feature>
<feature type="compositionally biased region" description="Polar residues" evidence="1">
    <location>
        <begin position="478"/>
        <end position="489"/>
    </location>
</feature>
<feature type="compositionally biased region" description="Polar residues" evidence="1">
    <location>
        <begin position="399"/>
        <end position="408"/>
    </location>
</feature>
<organism evidence="2 3">
    <name type="scientific">Asterophora parasitica</name>
    <dbReference type="NCBI Taxonomy" id="117018"/>
    <lineage>
        <taxon>Eukaryota</taxon>
        <taxon>Fungi</taxon>
        <taxon>Dikarya</taxon>
        <taxon>Basidiomycota</taxon>
        <taxon>Agaricomycotina</taxon>
        <taxon>Agaricomycetes</taxon>
        <taxon>Agaricomycetidae</taxon>
        <taxon>Agaricales</taxon>
        <taxon>Tricholomatineae</taxon>
        <taxon>Lyophyllaceae</taxon>
        <taxon>Asterophora</taxon>
    </lineage>
</organism>
<dbReference type="AlphaFoldDB" id="A0A9P7G676"/>
<dbReference type="GO" id="GO:0005634">
    <property type="term" value="C:nucleus"/>
    <property type="evidence" value="ECO:0007669"/>
    <property type="project" value="InterPro"/>
</dbReference>
<keyword evidence="3" id="KW-1185">Reference proteome</keyword>
<feature type="compositionally biased region" description="Polar residues" evidence="1">
    <location>
        <begin position="838"/>
        <end position="847"/>
    </location>
</feature>
<feature type="compositionally biased region" description="Basic residues" evidence="1">
    <location>
        <begin position="689"/>
        <end position="702"/>
    </location>
</feature>
<feature type="compositionally biased region" description="Basic and acidic residues" evidence="1">
    <location>
        <begin position="416"/>
        <end position="428"/>
    </location>
</feature>
<feature type="compositionally biased region" description="Basic and acidic residues" evidence="1">
    <location>
        <begin position="171"/>
        <end position="204"/>
    </location>
</feature>
<sequence>MENNKTAQRQEDKLALITPSASPPSSRLAFFPRPYRISDQASPTKRPRLSSTARQFQPHTASSPSSGTSDVIDFHRAREESRMRLLDVWSGLAERYSRPLDGDDIIDITTGEVIKDRGIVRGFQKGTVGAFADPKDNEDSTEDENDDEDEVDELDAFASPGPNEIGVEVETEGRRVPPVEAADPRDAEDLREFLEAERRRREVYGSEVDDTEASLDGNQTDDVYAEEPEYSAACLVRDATPEEDEKDDSSAQTMQERVEPFYVDSGSDDELDNWERDEASTVYRLPPKFEDSDSEIEFVDPPRKEPSLSPEIYNSSPPTELTINMRQRNPAVQHQLQTPPRSQTSSSIPPATPDKFFAEFPPSSDPPQSSSPLSSHHVAKPKSTPRNSNKARSEHKRTSPSSHATRAVSTPIPRLDLSKVARSGDRPTKPKPQHAGVAPLAPGESASGSASCSKPKKPSKQQMARGKTHVEVYITEQPPFQASKASDVTSEPREVSKKTSNATKAGPSAKEKGKEKATANEQTDSSDAPVTKPKYGQVPPTTPSTYTGQKRKRVVSGAEVDSYVKEVPPQSPKITQSRSRKTDTSRPRQQSMNRDVSVEHDDLKGIFLYALPVPRRYLRVHPFAEPEFRPKERRQPTPEWRARSLEDDGGASQEEDDGRPHQERHFSRAPSHLGDHPYYAYPQPPYPPHHSHKQQMHHHPHPHMYAPIPDPRAQFIITQAMHQLSALVTGAWPAPPPAPHQVHARGSTPFTPSSHHHHYPPNIPSSVYTTPTHHPHPYPYAYDPDLSRATQPPDSPEVRSSLSLMESASNSGGRRRSIVKRSQSRGRKVSFRLEEGADTTTDISTSPDVRVKADNAPAKTKGKEMAQPVARVSGSDSDGETEIETPSRGRSKRRGQTPGPAPHVEESHPAYKQQSAARRSRSGPGQSRKLHR</sequence>
<protein>
    <submittedName>
        <fullName evidence="2">Uncharacterized protein</fullName>
    </submittedName>
</protein>
<feature type="compositionally biased region" description="Low complexity" evidence="1">
    <location>
        <begin position="800"/>
        <end position="811"/>
    </location>
</feature>
<feature type="compositionally biased region" description="Polar residues" evidence="1">
    <location>
        <begin position="519"/>
        <end position="528"/>
    </location>
</feature>
<feature type="region of interest" description="Disordered" evidence="1">
    <location>
        <begin position="732"/>
        <end position="932"/>
    </location>
</feature>
<dbReference type="Pfam" id="PF10384">
    <property type="entry name" value="Scm3"/>
    <property type="match status" value="1"/>
</dbReference>
<feature type="region of interest" description="Disordered" evidence="1">
    <location>
        <begin position="1"/>
        <end position="71"/>
    </location>
</feature>
<accession>A0A9P7G676</accession>
<evidence type="ECO:0000256" key="1">
    <source>
        <dbReference type="SAM" id="MobiDB-lite"/>
    </source>
</evidence>
<feature type="compositionally biased region" description="Acidic residues" evidence="1">
    <location>
        <begin position="139"/>
        <end position="155"/>
    </location>
</feature>
<feature type="region of interest" description="Disordered" evidence="1">
    <location>
        <begin position="128"/>
        <end position="598"/>
    </location>
</feature>
<feature type="compositionally biased region" description="Low complexity" evidence="1">
    <location>
        <begin position="366"/>
        <end position="375"/>
    </location>
</feature>
<feature type="compositionally biased region" description="Polar residues" evidence="1">
    <location>
        <begin position="312"/>
        <end position="349"/>
    </location>
</feature>
<proteinExistence type="predicted"/>
<feature type="compositionally biased region" description="Low complexity" evidence="1">
    <location>
        <begin position="438"/>
        <end position="453"/>
    </location>
</feature>
<dbReference type="Proteomes" id="UP000775547">
    <property type="component" value="Unassembled WGS sequence"/>
</dbReference>
<dbReference type="EMBL" id="JABCKV010000292">
    <property type="protein sequence ID" value="KAG5641545.1"/>
    <property type="molecule type" value="Genomic_DNA"/>
</dbReference>
<reference evidence="2" key="2">
    <citation type="submission" date="2021-10" db="EMBL/GenBank/DDBJ databases">
        <title>Phylogenomics reveals ancestral predisposition of the termite-cultivated fungus Termitomyces towards a domesticated lifestyle.</title>
        <authorList>
            <person name="Auxier B."/>
            <person name="Grum-Grzhimaylo A."/>
            <person name="Cardenas M.E."/>
            <person name="Lodge J.D."/>
            <person name="Laessoe T."/>
            <person name="Pedersen O."/>
            <person name="Smith M.E."/>
            <person name="Kuyper T.W."/>
            <person name="Franco-Molano E.A."/>
            <person name="Baroni T.J."/>
            <person name="Aanen D.K."/>
        </authorList>
    </citation>
    <scope>NUCLEOTIDE SEQUENCE</scope>
    <source>
        <strain evidence="2">AP01</strain>
        <tissue evidence="2">Mycelium</tissue>
    </source>
</reference>
<feature type="compositionally biased region" description="Acidic residues" evidence="1">
    <location>
        <begin position="647"/>
        <end position="657"/>
    </location>
</feature>
<reference evidence="2" key="1">
    <citation type="submission" date="2020-07" db="EMBL/GenBank/DDBJ databases">
        <authorList>
            <person name="Nieuwenhuis M."/>
            <person name="Van De Peppel L.J.J."/>
        </authorList>
    </citation>
    <scope>NUCLEOTIDE SEQUENCE</scope>
    <source>
        <strain evidence="2">AP01</strain>
        <tissue evidence="2">Mycelium</tissue>
    </source>
</reference>
<dbReference type="InterPro" id="IPR018465">
    <property type="entry name" value="Scm3/HJURP"/>
</dbReference>
<dbReference type="GO" id="GO:0042393">
    <property type="term" value="F:histone binding"/>
    <property type="evidence" value="ECO:0007669"/>
    <property type="project" value="InterPro"/>
</dbReference>
<gene>
    <name evidence="2" type="ORF">DXG03_004791</name>
</gene>
<feature type="compositionally biased region" description="Basic residues" evidence="1">
    <location>
        <begin position="813"/>
        <end position="830"/>
    </location>
</feature>
<feature type="compositionally biased region" description="Basic and acidic residues" evidence="1">
    <location>
        <begin position="628"/>
        <end position="646"/>
    </location>
</feature>
<evidence type="ECO:0000313" key="3">
    <source>
        <dbReference type="Proteomes" id="UP000775547"/>
    </source>
</evidence>